<feature type="region of interest" description="Disordered" evidence="3">
    <location>
        <begin position="184"/>
        <end position="216"/>
    </location>
</feature>
<keyword evidence="2" id="KW-0067">ATP-binding</keyword>
<reference evidence="5 6" key="1">
    <citation type="submission" date="2016-10" db="EMBL/GenBank/DDBJ databases">
        <authorList>
            <person name="de Groot N.N."/>
        </authorList>
    </citation>
    <scope>NUCLEOTIDE SEQUENCE [LARGE SCALE GENOMIC DNA]</scope>
    <source>
        <strain evidence="5 6">Nv1</strain>
    </source>
</reference>
<dbReference type="PROSITE" id="PS00455">
    <property type="entry name" value="AMP_BINDING"/>
    <property type="match status" value="1"/>
</dbReference>
<dbReference type="AlphaFoldDB" id="A0A1H7IVF7"/>
<dbReference type="SUPFAM" id="SSF56801">
    <property type="entry name" value="Acetyl-CoA synthetase-like"/>
    <property type="match status" value="1"/>
</dbReference>
<dbReference type="GO" id="GO:0016020">
    <property type="term" value="C:membrane"/>
    <property type="evidence" value="ECO:0007669"/>
    <property type="project" value="TreeGrafter"/>
</dbReference>
<evidence type="ECO:0000313" key="5">
    <source>
        <dbReference type="EMBL" id="SEK65640.1"/>
    </source>
</evidence>
<accession>A0A1H7IVF7</accession>
<dbReference type="InterPro" id="IPR000873">
    <property type="entry name" value="AMP-dep_synth/lig_dom"/>
</dbReference>
<dbReference type="CDD" id="cd05907">
    <property type="entry name" value="VL_LC_FACS_like"/>
    <property type="match status" value="1"/>
</dbReference>
<evidence type="ECO:0000256" key="2">
    <source>
        <dbReference type="ARBA" id="ARBA00022840"/>
    </source>
</evidence>
<dbReference type="STRING" id="1233.SAMN05216387_102291"/>
<name>A0A1H7IVF7_9PROT</name>
<evidence type="ECO:0000256" key="1">
    <source>
        <dbReference type="ARBA" id="ARBA00022741"/>
    </source>
</evidence>
<proteinExistence type="predicted"/>
<dbReference type="GO" id="GO:0004467">
    <property type="term" value="F:long-chain fatty acid-CoA ligase activity"/>
    <property type="evidence" value="ECO:0007669"/>
    <property type="project" value="TreeGrafter"/>
</dbReference>
<evidence type="ECO:0000313" key="6">
    <source>
        <dbReference type="Proteomes" id="UP000198620"/>
    </source>
</evidence>
<keyword evidence="1" id="KW-0547">Nucleotide-binding</keyword>
<evidence type="ECO:0000259" key="4">
    <source>
        <dbReference type="Pfam" id="PF00501"/>
    </source>
</evidence>
<dbReference type="Pfam" id="PF23562">
    <property type="entry name" value="AMP-binding_C_3"/>
    <property type="match status" value="1"/>
</dbReference>
<feature type="domain" description="AMP-dependent synthetase/ligase" evidence="4">
    <location>
        <begin position="23"/>
        <end position="468"/>
    </location>
</feature>
<dbReference type="PANTHER" id="PTHR43272">
    <property type="entry name" value="LONG-CHAIN-FATTY-ACID--COA LIGASE"/>
    <property type="match status" value="1"/>
</dbReference>
<dbReference type="InterPro" id="IPR020845">
    <property type="entry name" value="AMP-binding_CS"/>
</dbReference>
<dbReference type="OrthoDB" id="9766486at2"/>
<gene>
    <name evidence="5" type="ORF">SAMN05216387_102291</name>
</gene>
<dbReference type="PANTHER" id="PTHR43272:SF33">
    <property type="entry name" value="AMP-BINDING DOMAIN-CONTAINING PROTEIN-RELATED"/>
    <property type="match status" value="1"/>
</dbReference>
<feature type="compositionally biased region" description="Basic and acidic residues" evidence="3">
    <location>
        <begin position="185"/>
        <end position="214"/>
    </location>
</feature>
<protein>
    <submittedName>
        <fullName evidence="5">Long-chain acyl-CoA synthetase</fullName>
    </submittedName>
</protein>
<dbReference type="Proteomes" id="UP000198620">
    <property type="component" value="Unassembled WGS sequence"/>
</dbReference>
<sequence length="643" mass="71311">MQSNLQLDLISCEAARTLPGLFRSRLERAPQSPAYMQFDSARGKWRSYTWGETGRLVARWQLALTKEQFAPGERVAVLLRNSVEWVCFDQAAQSLGLVVVPLYPADASDNIAYILADSGARLLLVGTPGRWETLAPLCASSTQLKKVLFVQHLNGPNKTTGPSETVILEGVDDWLARAVPSGIDEADRHPEDPENEDHEKQYADEQAEPDKPAEPDPQALATLVYTSGTTGRPKGVMLSHYNILWNAEAVLKAIPGYREDVYLSLLPLSHMFERTVGYYVPIMAGSTVGFARSLKDLSTDMGSIRPTLLIAVPQIYEGIRTKMRQQLEGEGRLARSLFDWTLAVGWERFSVTQKRQGQGQPRWRHTFAWPLLRRLVADKVLARLGGRLRIAVSGGGPLYGETARFFIGLGLPLVQGYGLTEASPVLAANRPEDNIPDSVGPALPGVEIRIGDDDELLVRSHGIMLGYWNKPEETHAAIDADGWLHTGDKTRISDDHIFISGRIKEILVTSTGEKVPPGDLEMAITQDSLFDQAMVAGENQPYLIALLVLNQHEWEGLAKSLNLKADDSESLSNPAAKNAAMQRIKSALRGFSKYARVRAVYMTLEPWRVENGLLTPTMKLKRSELQKRFADKIADLYRQRASP</sequence>
<dbReference type="Gene3D" id="3.40.50.12780">
    <property type="entry name" value="N-terminal domain of ligase-like"/>
    <property type="match status" value="1"/>
</dbReference>
<dbReference type="GO" id="GO:0005524">
    <property type="term" value="F:ATP binding"/>
    <property type="evidence" value="ECO:0007669"/>
    <property type="project" value="UniProtKB-KW"/>
</dbReference>
<dbReference type="EMBL" id="FOBH01000002">
    <property type="protein sequence ID" value="SEK65640.1"/>
    <property type="molecule type" value="Genomic_DNA"/>
</dbReference>
<dbReference type="InterPro" id="IPR042099">
    <property type="entry name" value="ANL_N_sf"/>
</dbReference>
<dbReference type="RefSeq" id="WP_090827378.1">
    <property type="nucleotide sequence ID" value="NZ_FOBH01000002.1"/>
</dbReference>
<organism evidence="5 6">
    <name type="scientific">Nitrosovibrio tenuis</name>
    <dbReference type="NCBI Taxonomy" id="1233"/>
    <lineage>
        <taxon>Bacteria</taxon>
        <taxon>Pseudomonadati</taxon>
        <taxon>Pseudomonadota</taxon>
        <taxon>Betaproteobacteria</taxon>
        <taxon>Nitrosomonadales</taxon>
        <taxon>Nitrosomonadaceae</taxon>
        <taxon>Nitrosovibrio</taxon>
    </lineage>
</organism>
<dbReference type="Pfam" id="PF00501">
    <property type="entry name" value="AMP-binding"/>
    <property type="match status" value="1"/>
</dbReference>
<evidence type="ECO:0000256" key="3">
    <source>
        <dbReference type="SAM" id="MobiDB-lite"/>
    </source>
</evidence>
<keyword evidence="6" id="KW-1185">Reference proteome</keyword>